<evidence type="ECO:0000259" key="5">
    <source>
        <dbReference type="Pfam" id="PF08263"/>
    </source>
</evidence>
<keyword evidence="7" id="KW-1185">Reference proteome</keyword>
<reference evidence="6 7" key="1">
    <citation type="journal article" date="2022" name="Nat. Plants">
        <title>Genomes of leafy and leafless Platanthera orchids illuminate the evolution of mycoheterotrophy.</title>
        <authorList>
            <person name="Li M.H."/>
            <person name="Liu K.W."/>
            <person name="Li Z."/>
            <person name="Lu H.C."/>
            <person name="Ye Q.L."/>
            <person name="Zhang D."/>
            <person name="Wang J.Y."/>
            <person name="Li Y.F."/>
            <person name="Zhong Z.M."/>
            <person name="Liu X."/>
            <person name="Yu X."/>
            <person name="Liu D.K."/>
            <person name="Tu X.D."/>
            <person name="Liu B."/>
            <person name="Hao Y."/>
            <person name="Liao X.Y."/>
            <person name="Jiang Y.T."/>
            <person name="Sun W.H."/>
            <person name="Chen J."/>
            <person name="Chen Y.Q."/>
            <person name="Ai Y."/>
            <person name="Zhai J.W."/>
            <person name="Wu S.S."/>
            <person name="Zhou Z."/>
            <person name="Hsiao Y.Y."/>
            <person name="Wu W.L."/>
            <person name="Chen Y.Y."/>
            <person name="Lin Y.F."/>
            <person name="Hsu J.L."/>
            <person name="Li C.Y."/>
            <person name="Wang Z.W."/>
            <person name="Zhao X."/>
            <person name="Zhong W.Y."/>
            <person name="Ma X.K."/>
            <person name="Ma L."/>
            <person name="Huang J."/>
            <person name="Chen G.Z."/>
            <person name="Huang M.Z."/>
            <person name="Huang L."/>
            <person name="Peng D.H."/>
            <person name="Luo Y.B."/>
            <person name="Zou S.Q."/>
            <person name="Chen S.P."/>
            <person name="Lan S."/>
            <person name="Tsai W.C."/>
            <person name="Van de Peer Y."/>
            <person name="Liu Z.J."/>
        </authorList>
    </citation>
    <scope>NUCLEOTIDE SEQUENCE [LARGE SCALE GENOMIC DNA]</scope>
    <source>
        <strain evidence="6">Lor288</strain>
    </source>
</reference>
<evidence type="ECO:0000256" key="1">
    <source>
        <dbReference type="ARBA" id="ARBA00022614"/>
    </source>
</evidence>
<dbReference type="Pfam" id="PF08263">
    <property type="entry name" value="LRRNT_2"/>
    <property type="match status" value="1"/>
</dbReference>
<evidence type="ECO:0000313" key="6">
    <source>
        <dbReference type="EMBL" id="KAK8953468.1"/>
    </source>
</evidence>
<dbReference type="Gene3D" id="3.80.10.10">
    <property type="entry name" value="Ribonuclease Inhibitor"/>
    <property type="match status" value="1"/>
</dbReference>
<dbReference type="InterPro" id="IPR001611">
    <property type="entry name" value="Leu-rich_rpt"/>
</dbReference>
<dbReference type="InterPro" id="IPR032675">
    <property type="entry name" value="LRR_dom_sf"/>
</dbReference>
<dbReference type="EMBL" id="JBBWWR010000014">
    <property type="protein sequence ID" value="KAK8953468.1"/>
    <property type="molecule type" value="Genomic_DNA"/>
</dbReference>
<name>A0ABR2LXB3_9ASPA</name>
<evidence type="ECO:0000256" key="3">
    <source>
        <dbReference type="SAM" id="MobiDB-lite"/>
    </source>
</evidence>
<sequence>MLRALTLLACVWVLFPNSAHGNTNSDDVSALNVFYTSINSPGQLTSWSPSGDSLVLISFCHVLPCFISKLSGLGLNGYLGYQMDKLKSLVELDVSSNNLGGGNPLPYNLPPNLLRLNIANNQFTGGIPYSISQMTTLQYLNLAHNQLQGNLTDMFGLLVNLKTMKSSRQPANKGEVASCCGCVLEASGLRRDKLRIGTPTRQAVANNDDQESNDQTSKQRPDRQVTTRSGQIVAAYNDYDKENRR</sequence>
<organism evidence="6 7">
    <name type="scientific">Platanthera guangdongensis</name>
    <dbReference type="NCBI Taxonomy" id="2320717"/>
    <lineage>
        <taxon>Eukaryota</taxon>
        <taxon>Viridiplantae</taxon>
        <taxon>Streptophyta</taxon>
        <taxon>Embryophyta</taxon>
        <taxon>Tracheophyta</taxon>
        <taxon>Spermatophyta</taxon>
        <taxon>Magnoliopsida</taxon>
        <taxon>Liliopsida</taxon>
        <taxon>Asparagales</taxon>
        <taxon>Orchidaceae</taxon>
        <taxon>Orchidoideae</taxon>
        <taxon>Orchideae</taxon>
        <taxon>Orchidinae</taxon>
        <taxon>Platanthera</taxon>
    </lineage>
</organism>
<dbReference type="InterPro" id="IPR046959">
    <property type="entry name" value="PRK1-6/SRF4-like"/>
</dbReference>
<accession>A0ABR2LXB3</accession>
<gene>
    <name evidence="6" type="primary">SRF7</name>
    <name evidence="6" type="ORF">KSP40_PGU015693</name>
</gene>
<protein>
    <submittedName>
        <fullName evidence="6">Protein STRUBBELIG-RECEPTOR FAMILY 7</fullName>
    </submittedName>
</protein>
<evidence type="ECO:0000313" key="7">
    <source>
        <dbReference type="Proteomes" id="UP001412067"/>
    </source>
</evidence>
<dbReference type="PANTHER" id="PTHR48007:SF34">
    <property type="entry name" value="PROTEIN STRUBBELIG-RECEPTOR FAMILY 8 ISOFORM X1"/>
    <property type="match status" value="1"/>
</dbReference>
<keyword evidence="1" id="KW-0433">Leucine-rich repeat</keyword>
<dbReference type="Pfam" id="PF13855">
    <property type="entry name" value="LRR_8"/>
    <property type="match status" value="1"/>
</dbReference>
<dbReference type="Proteomes" id="UP001412067">
    <property type="component" value="Unassembled WGS sequence"/>
</dbReference>
<evidence type="ECO:0000256" key="2">
    <source>
        <dbReference type="ARBA" id="ARBA00022737"/>
    </source>
</evidence>
<feature type="signal peptide" evidence="4">
    <location>
        <begin position="1"/>
        <end position="21"/>
    </location>
</feature>
<keyword evidence="4" id="KW-0732">Signal</keyword>
<dbReference type="SUPFAM" id="SSF52058">
    <property type="entry name" value="L domain-like"/>
    <property type="match status" value="1"/>
</dbReference>
<feature type="region of interest" description="Disordered" evidence="3">
    <location>
        <begin position="200"/>
        <end position="245"/>
    </location>
</feature>
<dbReference type="InterPro" id="IPR013210">
    <property type="entry name" value="LRR_N_plant-typ"/>
</dbReference>
<dbReference type="PANTHER" id="PTHR48007">
    <property type="entry name" value="LEUCINE-RICH REPEAT RECEPTOR-LIKE PROTEIN KINASE PXC1"/>
    <property type="match status" value="1"/>
</dbReference>
<feature type="domain" description="Leucine-rich repeat-containing N-terminal plant-type" evidence="5">
    <location>
        <begin position="25"/>
        <end position="52"/>
    </location>
</feature>
<comment type="caution">
    <text evidence="6">The sequence shown here is derived from an EMBL/GenBank/DDBJ whole genome shotgun (WGS) entry which is preliminary data.</text>
</comment>
<feature type="compositionally biased region" description="Polar residues" evidence="3">
    <location>
        <begin position="200"/>
        <end position="216"/>
    </location>
</feature>
<evidence type="ECO:0000256" key="4">
    <source>
        <dbReference type="SAM" id="SignalP"/>
    </source>
</evidence>
<keyword evidence="2" id="KW-0677">Repeat</keyword>
<feature type="chain" id="PRO_5046066698" evidence="4">
    <location>
        <begin position="22"/>
        <end position="245"/>
    </location>
</feature>
<proteinExistence type="predicted"/>